<dbReference type="GO" id="GO:0004130">
    <property type="term" value="F:cytochrome-c peroxidase activity"/>
    <property type="evidence" value="ECO:0007669"/>
    <property type="project" value="UniProtKB-EC"/>
</dbReference>
<feature type="domain" description="Cytochrome c" evidence="9">
    <location>
        <begin position="253"/>
        <end position="405"/>
    </location>
</feature>
<evidence type="ECO:0000313" key="10">
    <source>
        <dbReference type="EMBL" id="BAH39867.1"/>
    </source>
</evidence>
<dbReference type="InterPro" id="IPR036909">
    <property type="entry name" value="Cyt_c-like_dom_sf"/>
</dbReference>
<organism evidence="10 11">
    <name type="scientific">Gemmatimonas aurantiaca (strain DSM 14586 / JCM 11422 / NBRC 100505 / T-27)</name>
    <dbReference type="NCBI Taxonomy" id="379066"/>
    <lineage>
        <taxon>Bacteria</taxon>
        <taxon>Pseudomonadati</taxon>
        <taxon>Gemmatimonadota</taxon>
        <taxon>Gemmatimonadia</taxon>
        <taxon>Gemmatimonadales</taxon>
        <taxon>Gemmatimonadaceae</taxon>
        <taxon>Gemmatimonas</taxon>
    </lineage>
</organism>
<name>C1ABJ0_GEMAT</name>
<dbReference type="InterPro" id="IPR023929">
    <property type="entry name" value="MbnH-like"/>
</dbReference>
<dbReference type="AlphaFoldDB" id="C1ABJ0"/>
<dbReference type="GO" id="GO:0009055">
    <property type="term" value="F:electron transfer activity"/>
    <property type="evidence" value="ECO:0007669"/>
    <property type="project" value="InterPro"/>
</dbReference>
<keyword evidence="8" id="KW-0732">Signal</keyword>
<dbReference type="EMBL" id="AP009153">
    <property type="protein sequence ID" value="BAH39867.1"/>
    <property type="molecule type" value="Genomic_DNA"/>
</dbReference>
<dbReference type="GO" id="GO:0020037">
    <property type="term" value="F:heme binding"/>
    <property type="evidence" value="ECO:0007669"/>
    <property type="project" value="InterPro"/>
</dbReference>
<dbReference type="Proteomes" id="UP000002209">
    <property type="component" value="Chromosome"/>
</dbReference>
<keyword evidence="5 6" id="KW-0408">Iron</keyword>
<evidence type="ECO:0000256" key="7">
    <source>
        <dbReference type="SAM" id="MobiDB-lite"/>
    </source>
</evidence>
<keyword evidence="2 6" id="KW-0349">Heme</keyword>
<feature type="region of interest" description="Disordered" evidence="7">
    <location>
        <begin position="35"/>
        <end position="60"/>
    </location>
</feature>
<keyword evidence="3 6" id="KW-0479">Metal-binding</keyword>
<dbReference type="GO" id="GO:0046872">
    <property type="term" value="F:metal ion binding"/>
    <property type="evidence" value="ECO:0007669"/>
    <property type="project" value="UniProtKB-KW"/>
</dbReference>
<feature type="chain" id="PRO_5002906703" evidence="8">
    <location>
        <begin position="22"/>
        <end position="422"/>
    </location>
</feature>
<dbReference type="InterPro" id="IPR009056">
    <property type="entry name" value="Cyt_c-like_dom"/>
</dbReference>
<dbReference type="NCBIfam" id="TIGR04039">
    <property type="entry name" value="MXAN_0977_Heme2"/>
    <property type="match status" value="1"/>
</dbReference>
<proteinExistence type="predicted"/>
<protein>
    <submittedName>
        <fullName evidence="10">Cytochrome c peroxidase</fullName>
        <ecNumber evidence="10">1.11.1.5</ecNumber>
    </submittedName>
</protein>
<comment type="subcellular location">
    <subcellularLocation>
        <location evidence="1">Cell envelope</location>
    </subcellularLocation>
</comment>
<dbReference type="STRING" id="379066.GAU_2825"/>
<dbReference type="Gene3D" id="1.10.760.10">
    <property type="entry name" value="Cytochrome c-like domain"/>
    <property type="match status" value="2"/>
</dbReference>
<dbReference type="eggNOG" id="COG1858">
    <property type="taxonomic scope" value="Bacteria"/>
</dbReference>
<evidence type="ECO:0000256" key="3">
    <source>
        <dbReference type="ARBA" id="ARBA00022723"/>
    </source>
</evidence>
<dbReference type="RefSeq" id="WP_015894636.1">
    <property type="nucleotide sequence ID" value="NC_012489.1"/>
</dbReference>
<evidence type="ECO:0000313" key="11">
    <source>
        <dbReference type="Proteomes" id="UP000002209"/>
    </source>
</evidence>
<evidence type="ECO:0000256" key="1">
    <source>
        <dbReference type="ARBA" id="ARBA00004196"/>
    </source>
</evidence>
<reference evidence="11" key="1">
    <citation type="submission" date="2006-03" db="EMBL/GenBank/DDBJ databases">
        <title>Complete genome sequence of Gemmatimonas aurantiaca T-27 that represents a novel phylum Gemmatimonadetes.</title>
        <authorList>
            <person name="Takasaki K."/>
            <person name="Ichikawa N."/>
            <person name="Miura H."/>
            <person name="Matsushita S."/>
            <person name="Watanabe Y."/>
            <person name="Oguchi A."/>
            <person name="Ankai A."/>
            <person name="Yashiro I."/>
            <person name="Takahashi M."/>
            <person name="Terui Y."/>
            <person name="Fukui S."/>
            <person name="Yokoyama H."/>
            <person name="Tanikawa S."/>
            <person name="Hanada S."/>
            <person name="Kamagata Y."/>
            <person name="Fujita N."/>
        </authorList>
    </citation>
    <scope>NUCLEOTIDE SEQUENCE [LARGE SCALE GENOMIC DNA]</scope>
    <source>
        <strain evidence="11">T-27 / DSM 14586 / JCM 11422 / NBRC 100505</strain>
    </source>
</reference>
<dbReference type="SUPFAM" id="SSF46626">
    <property type="entry name" value="Cytochrome c"/>
    <property type="match status" value="2"/>
</dbReference>
<dbReference type="InterPro" id="IPR004852">
    <property type="entry name" value="Di-haem_cyt_c_peroxidsae"/>
</dbReference>
<feature type="signal peptide" evidence="8">
    <location>
        <begin position="1"/>
        <end position="21"/>
    </location>
</feature>
<evidence type="ECO:0000256" key="8">
    <source>
        <dbReference type="SAM" id="SignalP"/>
    </source>
</evidence>
<dbReference type="HOGENOM" id="CLU_034652_3_1_0"/>
<accession>C1ABJ0</accession>
<evidence type="ECO:0000256" key="2">
    <source>
        <dbReference type="ARBA" id="ARBA00022617"/>
    </source>
</evidence>
<keyword evidence="11" id="KW-1185">Reference proteome</keyword>
<evidence type="ECO:0000256" key="6">
    <source>
        <dbReference type="PROSITE-ProRule" id="PRU00433"/>
    </source>
</evidence>
<sequence length="422" mass="45003">MMRSPRSGVIGLTACAALAIAGSAVFPPDGAGLSAQPPAGGARAASATKPAAKPAATPAAKPTVKPAGAVAYRWELPAGFPEPVVPADNPMTHEKVALGRHLFYDTRLSGNGTFSCASCHLQSRAFADALPRAVGSTGEVHPRGSMGLANIAYSPALTWANPLMRSLEQQALVPMFGEDPVELGLSGQEQQLLARVREVPQYKALFAAAYPGSGDPVSLDHIVKAIASFQRTMISGRSPYDAFKQGRSAAISASARRGEELFFSEKTECFHCHGGFNFTGTVNYVGKGFVEIEFHNTALYNIDGQGKYPAPNTGVESVTHEEEDMGKFKAPSLRNIAVTAPYMHDGSIATLEEVIEHYNAGGRTVKSGPNAGVGAESPLKSEFIKPMDLTPQEKRDLVAFLRSLTDSTFLRDPRFTNPWRTR</sequence>
<dbReference type="InterPro" id="IPR051395">
    <property type="entry name" value="Cytochrome_c_Peroxidase/MauG"/>
</dbReference>
<evidence type="ECO:0000259" key="9">
    <source>
        <dbReference type="PROSITE" id="PS51007"/>
    </source>
</evidence>
<dbReference type="EC" id="1.11.1.5" evidence="10"/>
<dbReference type="PROSITE" id="PS51007">
    <property type="entry name" value="CYTC"/>
    <property type="match status" value="1"/>
</dbReference>
<dbReference type="PANTHER" id="PTHR30600">
    <property type="entry name" value="CYTOCHROME C PEROXIDASE-RELATED"/>
    <property type="match status" value="1"/>
</dbReference>
<gene>
    <name evidence="10" type="ordered locus">GAU_2825</name>
</gene>
<dbReference type="GO" id="GO:0030313">
    <property type="term" value="C:cell envelope"/>
    <property type="evidence" value="ECO:0007669"/>
    <property type="project" value="UniProtKB-SubCell"/>
</dbReference>
<evidence type="ECO:0000256" key="5">
    <source>
        <dbReference type="ARBA" id="ARBA00023004"/>
    </source>
</evidence>
<dbReference type="PANTHER" id="PTHR30600:SF14">
    <property type="entry name" value="CYTOCHROME C PEROXIDASE"/>
    <property type="match status" value="1"/>
</dbReference>
<keyword evidence="10" id="KW-0575">Peroxidase</keyword>
<dbReference type="Pfam" id="PF03150">
    <property type="entry name" value="CCP_MauG"/>
    <property type="match status" value="1"/>
</dbReference>
<keyword evidence="4 10" id="KW-0560">Oxidoreductase</keyword>
<evidence type="ECO:0000256" key="4">
    <source>
        <dbReference type="ARBA" id="ARBA00023002"/>
    </source>
</evidence>
<dbReference type="KEGG" id="gau:GAU_2825"/>